<feature type="compositionally biased region" description="Low complexity" evidence="1">
    <location>
        <begin position="71"/>
        <end position="90"/>
    </location>
</feature>
<protein>
    <submittedName>
        <fullName evidence="2">Uncharacterized protein</fullName>
    </submittedName>
</protein>
<dbReference type="Proteomes" id="UP000756346">
    <property type="component" value="Unassembled WGS sequence"/>
</dbReference>
<organism evidence="2 3">
    <name type="scientific">Microdochium trichocladiopsis</name>
    <dbReference type="NCBI Taxonomy" id="1682393"/>
    <lineage>
        <taxon>Eukaryota</taxon>
        <taxon>Fungi</taxon>
        <taxon>Dikarya</taxon>
        <taxon>Ascomycota</taxon>
        <taxon>Pezizomycotina</taxon>
        <taxon>Sordariomycetes</taxon>
        <taxon>Xylariomycetidae</taxon>
        <taxon>Xylariales</taxon>
        <taxon>Microdochiaceae</taxon>
        <taxon>Microdochium</taxon>
    </lineage>
</organism>
<dbReference type="RefSeq" id="XP_046004474.1">
    <property type="nucleotide sequence ID" value="XM_046157556.1"/>
</dbReference>
<comment type="caution">
    <text evidence="2">The sequence shown here is derived from an EMBL/GenBank/DDBJ whole genome shotgun (WGS) entry which is preliminary data.</text>
</comment>
<gene>
    <name evidence="2" type="ORF">B0I36DRAFT_356196</name>
</gene>
<dbReference type="EMBL" id="JAGTJQ010000015">
    <property type="protein sequence ID" value="KAH7012098.1"/>
    <property type="molecule type" value="Genomic_DNA"/>
</dbReference>
<evidence type="ECO:0000313" key="2">
    <source>
        <dbReference type="EMBL" id="KAH7012098.1"/>
    </source>
</evidence>
<proteinExistence type="predicted"/>
<evidence type="ECO:0000256" key="1">
    <source>
        <dbReference type="SAM" id="MobiDB-lite"/>
    </source>
</evidence>
<evidence type="ECO:0000313" key="3">
    <source>
        <dbReference type="Proteomes" id="UP000756346"/>
    </source>
</evidence>
<name>A0A9P8XQI2_9PEZI</name>
<accession>A0A9P8XQI2</accession>
<keyword evidence="3" id="KW-1185">Reference proteome</keyword>
<dbReference type="GeneID" id="70187102"/>
<dbReference type="AlphaFoldDB" id="A0A9P8XQI2"/>
<sequence length="188" mass="20757">MCVLPDRVHVSLQYWADLEVQDASAGFHSALPRTQDSPVDHSPPAAAKSSGSTFPAHHGGGGLPQMDSQILSGQPSGQQHPQPQQAHLSQQARDFPVLVTTGAEHQQAPSCYTLATFDILEAEQPSSQAHKVPALEAGHLPTHQPHSDQHFCEWFAQRHRERLQRREPVHEINQLARLQNLFSVEADE</sequence>
<feature type="region of interest" description="Disordered" evidence="1">
    <location>
        <begin position="30"/>
        <end position="90"/>
    </location>
</feature>
<reference evidence="2" key="1">
    <citation type="journal article" date="2021" name="Nat. Commun.">
        <title>Genetic determinants of endophytism in the Arabidopsis root mycobiome.</title>
        <authorList>
            <person name="Mesny F."/>
            <person name="Miyauchi S."/>
            <person name="Thiergart T."/>
            <person name="Pickel B."/>
            <person name="Atanasova L."/>
            <person name="Karlsson M."/>
            <person name="Huettel B."/>
            <person name="Barry K.W."/>
            <person name="Haridas S."/>
            <person name="Chen C."/>
            <person name="Bauer D."/>
            <person name="Andreopoulos W."/>
            <person name="Pangilinan J."/>
            <person name="LaButti K."/>
            <person name="Riley R."/>
            <person name="Lipzen A."/>
            <person name="Clum A."/>
            <person name="Drula E."/>
            <person name="Henrissat B."/>
            <person name="Kohler A."/>
            <person name="Grigoriev I.V."/>
            <person name="Martin F.M."/>
            <person name="Hacquard S."/>
        </authorList>
    </citation>
    <scope>NUCLEOTIDE SEQUENCE</scope>
    <source>
        <strain evidence="2">MPI-CAGE-CH-0230</strain>
    </source>
</reference>